<dbReference type="CDD" id="cd17793">
    <property type="entry name" value="HipA"/>
    <property type="match status" value="1"/>
</dbReference>
<gene>
    <name evidence="6" type="ORF">RY831_30620</name>
</gene>
<dbReference type="PANTHER" id="PTHR37419:SF1">
    <property type="entry name" value="SERINE_THREONINE-PROTEIN KINASE TOXIN HIPA"/>
    <property type="match status" value="1"/>
</dbReference>
<keyword evidence="3" id="KW-0418">Kinase</keyword>
<organism evidence="6 7">
    <name type="scientific">Noviherbaspirillum album</name>
    <dbReference type="NCBI Taxonomy" id="3080276"/>
    <lineage>
        <taxon>Bacteria</taxon>
        <taxon>Pseudomonadati</taxon>
        <taxon>Pseudomonadota</taxon>
        <taxon>Betaproteobacteria</taxon>
        <taxon>Burkholderiales</taxon>
        <taxon>Oxalobacteraceae</taxon>
        <taxon>Noviherbaspirillum</taxon>
    </lineage>
</organism>
<dbReference type="RefSeq" id="WP_326510110.1">
    <property type="nucleotide sequence ID" value="NZ_JAWIIV010000056.1"/>
</dbReference>
<dbReference type="Pfam" id="PF13657">
    <property type="entry name" value="Couple_hipA"/>
    <property type="match status" value="1"/>
</dbReference>
<dbReference type="InterPro" id="IPR052028">
    <property type="entry name" value="HipA_Ser/Thr_kinase"/>
</dbReference>
<keyword evidence="2" id="KW-0808">Transferase</keyword>
<comment type="caution">
    <text evidence="6">The sequence shown here is derived from an EMBL/GenBank/DDBJ whole genome shotgun (WGS) entry which is preliminary data.</text>
</comment>
<evidence type="ECO:0000256" key="1">
    <source>
        <dbReference type="ARBA" id="ARBA00010164"/>
    </source>
</evidence>
<dbReference type="Proteomes" id="UP001352263">
    <property type="component" value="Unassembled WGS sequence"/>
</dbReference>
<comment type="similarity">
    <text evidence="1">Belongs to the HipA Ser/Thr kinase family.</text>
</comment>
<evidence type="ECO:0000256" key="3">
    <source>
        <dbReference type="ARBA" id="ARBA00022777"/>
    </source>
</evidence>
<dbReference type="InterPro" id="IPR012893">
    <property type="entry name" value="HipA-like_C"/>
</dbReference>
<feature type="domain" description="HipA N-terminal subdomain 1" evidence="5">
    <location>
        <begin position="9"/>
        <end position="102"/>
    </location>
</feature>
<evidence type="ECO:0000256" key="2">
    <source>
        <dbReference type="ARBA" id="ARBA00022679"/>
    </source>
</evidence>
<keyword evidence="7" id="KW-1185">Reference proteome</keyword>
<evidence type="ECO:0000313" key="6">
    <source>
        <dbReference type="EMBL" id="MEC4723497.1"/>
    </source>
</evidence>
<dbReference type="EMBL" id="JAWIIV010000056">
    <property type="protein sequence ID" value="MEC4723497.1"/>
    <property type="molecule type" value="Genomic_DNA"/>
</dbReference>
<evidence type="ECO:0000259" key="5">
    <source>
        <dbReference type="Pfam" id="PF13657"/>
    </source>
</evidence>
<proteinExistence type="inferred from homology"/>
<sequence>MTDAPLKVLSVFMENERIGELRRTEPLSLVYDPAWLARSDARPLHKTIPLGVEPITTPAVHAFFENLLPEGDQRRLLSLRHHVSSVFGLLATVGGDTAGSIILLPPGQAPQPPVYQSLSWEQVGALVHAGGMMVEECAAIDHAAEAAGLPDPRLSISGAQFKLLLSLDGNGMPLRPMGSSPSTHILKPDMLRRDINVFASAVNETLVMRTAALCGLPVARVSYQPAVKACLVERYDRVMRGGRLTRIWQADFCQLSGTPSEVKYETDGGPSFRACYELLARESVRPGLDQRELLRWLFFNLHVGNNDSHAKNLSLLAMPEGLRLAPFYDLMSTRVYTGLGSHFAFRLAGENEPGRLGAEHMRSLAAELKVAPRYLMKLAGEVADSVIEVVSAAARELEPLLTPPEQVMVERLQNRIRGIADRMRARLAGKHAEADDLDA</sequence>
<feature type="domain" description="HipA-like C-terminal" evidence="4">
    <location>
        <begin position="154"/>
        <end position="387"/>
    </location>
</feature>
<name>A0ABU6JII2_9BURK</name>
<reference evidence="6 7" key="1">
    <citation type="submission" date="2023-10" db="EMBL/GenBank/DDBJ databases">
        <title>Noviherbaspirillum sp. CPCC 100848 genome assembly.</title>
        <authorList>
            <person name="Li X.Y."/>
            <person name="Fang X.M."/>
        </authorList>
    </citation>
    <scope>NUCLEOTIDE SEQUENCE [LARGE SCALE GENOMIC DNA]</scope>
    <source>
        <strain evidence="6 7">CPCC 100848</strain>
    </source>
</reference>
<accession>A0ABU6JII2</accession>
<dbReference type="InterPro" id="IPR017508">
    <property type="entry name" value="HipA_N1"/>
</dbReference>
<dbReference type="Pfam" id="PF07804">
    <property type="entry name" value="HipA_C"/>
    <property type="match status" value="1"/>
</dbReference>
<protein>
    <submittedName>
        <fullName evidence="6">Type II toxin-antitoxin system HipA family toxin</fullName>
    </submittedName>
</protein>
<dbReference type="PANTHER" id="PTHR37419">
    <property type="entry name" value="SERINE/THREONINE-PROTEIN KINASE TOXIN HIPA"/>
    <property type="match status" value="1"/>
</dbReference>
<dbReference type="NCBIfam" id="TIGR03071">
    <property type="entry name" value="couple_hipA"/>
    <property type="match status" value="1"/>
</dbReference>
<evidence type="ECO:0000313" key="7">
    <source>
        <dbReference type="Proteomes" id="UP001352263"/>
    </source>
</evidence>
<evidence type="ECO:0000259" key="4">
    <source>
        <dbReference type="Pfam" id="PF07804"/>
    </source>
</evidence>